<dbReference type="PANTHER" id="PTHR31431:SF1">
    <property type="entry name" value="NUCLEOPORIN NUP188"/>
    <property type="match status" value="1"/>
</dbReference>
<keyword evidence="5" id="KW-0811">Translocation</keyword>
<dbReference type="Gene3D" id="1.25.10.70">
    <property type="match status" value="1"/>
</dbReference>
<comment type="caution">
    <text evidence="12">The sequence shown here is derived from an EMBL/GenBank/DDBJ whole genome shotgun (WGS) entry which is preliminary data.</text>
</comment>
<dbReference type="InterPro" id="IPR048883">
    <property type="entry name" value="Nup188_N-subdom_III"/>
</dbReference>
<comment type="subcellular location">
    <subcellularLocation>
        <location evidence="1">Nucleus</location>
        <location evidence="1">Nuclear pore complex</location>
    </subcellularLocation>
</comment>
<evidence type="ECO:0000256" key="3">
    <source>
        <dbReference type="ARBA" id="ARBA00022816"/>
    </source>
</evidence>
<evidence type="ECO:0000256" key="9">
    <source>
        <dbReference type="ARBA" id="ARBA00040174"/>
    </source>
</evidence>
<evidence type="ECO:0000256" key="1">
    <source>
        <dbReference type="ARBA" id="ARBA00004567"/>
    </source>
</evidence>
<keyword evidence="3" id="KW-0509">mRNA transport</keyword>
<sequence>MSSPFNALVDDRFTRTYQDLQQLLQRGGDNCSLDRLQTVLEYRLKEYKLGLDAFAPPSPQARSKVKGESPISVDDRTIQLDKEERELVCRLSDQWKLNEIQCASIWDSFKELNKRLGVSVATDSETFLDNHDAVFQITDYYYNERLAFISSISCLMRLASEDDHPMRNLAQDTVNTLRKDSTDNKPFADRIFEQLRDLRTKQPPTWCREVRKGTNWWAKQSLREQRALLEVVFLCYHYSVCSPDRIPYIINDFKQSDFGRKQATSYLFDAEADHLLSSVVDLCLLISVEMLDPASISDQEAAPTKPSERNLFNSPQNIMAVNSIAAYLGTNQNHSVFLLAWSTFLTELSYLLEETCPPAYQSVKQMLDGQLPLEKQTIPSIKADPGAPNIPQKSQLNRIYAGRAFKLDVFRYIGLMVKSQGFQEDDPNSFGYRYVIQRLLHSFLSTTRASYIPQDSYDDLVQCSALLYMDQRDLCLKFWKEDFDETDQTSLLATAANRFPLQFTNLTDLLASLTGSEGAKHESNIFQQPAKNVFQYLSNMNAITAMLPDSVTLQSEEADGGVIVWANEPILITGSLPGRKLVIPSGQKARLLSAAGEKRIVRWNAQYSGWLLLSLVFEGFVRDRSTSQTETSVFDFENQLSGQNLDVVVSILEFLRRTLEASPSLGPKLVAHIEQASIQQLPNDPNSIATPLNLITLLQSVINTCASHPTKLVSAMTPALRCLTALLPYFRDDIWSYLVCAPILPRMDQLRTQYAFSSSLAMTDASLQIQHILATVECTNGQFPLLIAFLDLVKALVHDIQRQWWLDAKSIAEKDNFSASRRMQSEVLAHCLHFLMLDVFPAYSGWRYKLVSERFDIGIKILQIFLEVAQKFKAVASAHNMYIVNIKDRLINNFLVQGNAYQISPLLDILATGTMMADARSRHQPQEALKIERLTVLAYIFVKKLLTLRLKMIASFDKVEPSSLERFMLERTVGDNKQDLILIIAKHVQYPYNSDLPALATDILTRLFRLAYSWKTVPSFVGFFGDSEQAQKIIRSYLTLAKDTRRQEFLLTSIWQFITAVVETQPGLAILFLECGEYVMPSPKSAVRLLEEEKTKQGTQLSNKPNGDGQTPDSAIRVAVDLLTDWQRLLTDKPTVLSNILRFLAAFWTTAFDHYDLVQRTRSDNGMWDSIGQIVLNLGQGLETGINMGTSNEGFRRSCCNLLSKAYALRVISLEVHLSRSMMQSKPIDEVLPAGVKSLLGKLGDPSKLELLRKNFLRTDYDFELTKLLTSGAANLLSTISSNDTTMLIVYADRIGSGDSDCSNLEGQYGESYIYDLELTRSRLNNLVADLRSRFLGNDPSLWNTPEALAIKSVESEADAFLDNVFRQNHNWSVADAQLQLLRSFRQFLEISSLQASEQLWSNRATGQYDLIRDVLREVVENQNRGQINRSVQVELINLARGLMENWIETNSEAANESGAGAQKQFADKSFYLLNDFCSILRREQFPVISSVSGELTPSFHRTIFEAILFCVRAVRRGTDELSTIDNGSTASQNVVKALMSALEVVGESFVILVARAAINGQIADTDTKLCMEAQDLSRDIIVALSLIEEITRPVYGVPPHLWLSVLDHHGVIPTLIQLFVAGTDAAMQEVKKQSGSTIVDTWNIPSYAENALCLLLALAQTPVGAERLVSHGILYAFADNALVPLLQQGKVNAVVRINDSDLSDPNHITMERNPLHSIWCQQLAIMISMLQCLSASQEFAQKVSEFLKITGPQITMAMSIQTEASAQRTLTTAHLDEIDKISMILFYLANANVI</sequence>
<proteinExistence type="inferred from homology"/>
<reference evidence="12" key="1">
    <citation type="submission" date="2020-12" db="EMBL/GenBank/DDBJ databases">
        <title>Metabolic potential, ecology and presence of endohyphal bacteria is reflected in genomic diversity of Mucoromycotina.</title>
        <authorList>
            <person name="Muszewska A."/>
            <person name="Okrasinska A."/>
            <person name="Steczkiewicz K."/>
            <person name="Drgas O."/>
            <person name="Orlowska M."/>
            <person name="Perlinska-Lenart U."/>
            <person name="Aleksandrzak-Piekarczyk T."/>
            <person name="Szatraj K."/>
            <person name="Zielenkiewicz U."/>
            <person name="Pilsyk S."/>
            <person name="Malc E."/>
            <person name="Mieczkowski P."/>
            <person name="Kruszewska J.S."/>
            <person name="Biernat P."/>
            <person name="Pawlowska J."/>
        </authorList>
    </citation>
    <scope>NUCLEOTIDE SEQUENCE</scope>
    <source>
        <strain evidence="12">WA0000067209</strain>
    </source>
</reference>
<dbReference type="GO" id="GO:0006606">
    <property type="term" value="P:protein import into nucleus"/>
    <property type="evidence" value="ECO:0007669"/>
    <property type="project" value="TreeGrafter"/>
</dbReference>
<organism evidence="12 13">
    <name type="scientific">Mortierella isabellina</name>
    <name type="common">Filamentous fungus</name>
    <name type="synonym">Umbelopsis isabellina</name>
    <dbReference type="NCBI Taxonomy" id="91625"/>
    <lineage>
        <taxon>Eukaryota</taxon>
        <taxon>Fungi</taxon>
        <taxon>Fungi incertae sedis</taxon>
        <taxon>Mucoromycota</taxon>
        <taxon>Mucoromycotina</taxon>
        <taxon>Umbelopsidomycetes</taxon>
        <taxon>Umbelopsidales</taxon>
        <taxon>Umbelopsidaceae</taxon>
        <taxon>Umbelopsis</taxon>
    </lineage>
</organism>
<evidence type="ECO:0000256" key="5">
    <source>
        <dbReference type="ARBA" id="ARBA00023010"/>
    </source>
</evidence>
<keyword evidence="7" id="KW-0539">Nucleus</keyword>
<feature type="domain" description="Nucleoporin Nup188 N-terminal subdomain III" evidence="11">
    <location>
        <begin position="601"/>
        <end position="1074"/>
    </location>
</feature>
<dbReference type="GO" id="GO:0017056">
    <property type="term" value="F:structural constituent of nuclear pore"/>
    <property type="evidence" value="ECO:0007669"/>
    <property type="project" value="InterPro"/>
</dbReference>
<protein>
    <recommendedName>
        <fullName evidence="9">Nucleoporin NUP188</fullName>
    </recommendedName>
</protein>
<accession>A0A8H7PEK7</accession>
<dbReference type="GO" id="GO:0006405">
    <property type="term" value="P:RNA export from nucleus"/>
    <property type="evidence" value="ECO:0007669"/>
    <property type="project" value="TreeGrafter"/>
</dbReference>
<evidence type="ECO:0000256" key="7">
    <source>
        <dbReference type="ARBA" id="ARBA00023242"/>
    </source>
</evidence>
<evidence type="ECO:0000259" key="10">
    <source>
        <dbReference type="Pfam" id="PF10487"/>
    </source>
</evidence>
<evidence type="ECO:0000313" key="12">
    <source>
        <dbReference type="EMBL" id="KAG2172240.1"/>
    </source>
</evidence>
<dbReference type="EMBL" id="JAEPQZ010000017">
    <property type="protein sequence ID" value="KAG2172240.1"/>
    <property type="molecule type" value="Genomic_DNA"/>
</dbReference>
<name>A0A8H7PEK7_MORIS</name>
<feature type="domain" description="Nucleoporin Nup188 N-terminal" evidence="10">
    <location>
        <begin position="90"/>
        <end position="368"/>
    </location>
</feature>
<dbReference type="PANTHER" id="PTHR31431">
    <property type="entry name" value="NUCLEOPORIN NUP188 HOMOLOG"/>
    <property type="match status" value="1"/>
</dbReference>
<gene>
    <name evidence="12" type="ORF">INT43_004781</name>
</gene>
<dbReference type="GO" id="GO:0044611">
    <property type="term" value="C:nuclear pore inner ring"/>
    <property type="evidence" value="ECO:0007669"/>
    <property type="project" value="TreeGrafter"/>
</dbReference>
<dbReference type="Proteomes" id="UP000654370">
    <property type="component" value="Unassembled WGS sequence"/>
</dbReference>
<dbReference type="Pfam" id="PF21093">
    <property type="entry name" value="Nup188_N-subdom_III"/>
    <property type="match status" value="1"/>
</dbReference>
<evidence type="ECO:0000259" key="11">
    <source>
        <dbReference type="Pfam" id="PF21093"/>
    </source>
</evidence>
<comment type="similarity">
    <text evidence="8">Belongs to the Nup188 family.</text>
</comment>
<keyword evidence="6" id="KW-0906">Nuclear pore complex</keyword>
<keyword evidence="4" id="KW-0653">Protein transport</keyword>
<dbReference type="Pfam" id="PF10487">
    <property type="entry name" value="Nup188_N"/>
    <property type="match status" value="1"/>
</dbReference>
<evidence type="ECO:0000256" key="6">
    <source>
        <dbReference type="ARBA" id="ARBA00023132"/>
    </source>
</evidence>
<dbReference type="GO" id="GO:0051028">
    <property type="term" value="P:mRNA transport"/>
    <property type="evidence" value="ECO:0007669"/>
    <property type="project" value="UniProtKB-KW"/>
</dbReference>
<keyword evidence="13" id="KW-1185">Reference proteome</keyword>
<evidence type="ECO:0000256" key="2">
    <source>
        <dbReference type="ARBA" id="ARBA00022448"/>
    </source>
</evidence>
<evidence type="ECO:0000256" key="8">
    <source>
        <dbReference type="ARBA" id="ARBA00038387"/>
    </source>
</evidence>
<keyword evidence="2" id="KW-0813">Transport</keyword>
<dbReference type="InterPro" id="IPR044840">
    <property type="entry name" value="Nup188"/>
</dbReference>
<dbReference type="InterPro" id="IPR018864">
    <property type="entry name" value="Nucleoporin_Nup188_N"/>
</dbReference>
<evidence type="ECO:0000256" key="4">
    <source>
        <dbReference type="ARBA" id="ARBA00022927"/>
    </source>
</evidence>
<dbReference type="OrthoDB" id="102511at2759"/>
<evidence type="ECO:0000313" key="13">
    <source>
        <dbReference type="Proteomes" id="UP000654370"/>
    </source>
</evidence>